<evidence type="ECO:0000256" key="3">
    <source>
        <dbReference type="ARBA" id="ARBA00008088"/>
    </source>
</evidence>
<evidence type="ECO:0000313" key="6">
    <source>
        <dbReference type="EMBL" id="CAK9061743.1"/>
    </source>
</evidence>
<protein>
    <recommendedName>
        <fullName evidence="4">ribose-5-phosphate isomerase</fullName>
        <ecNumber evidence="4">5.3.1.6</ecNumber>
    </recommendedName>
</protein>
<feature type="non-terminal residue" evidence="6">
    <location>
        <position position="1"/>
    </location>
</feature>
<name>A0ABP0NEA8_9DINO</name>
<evidence type="ECO:0000256" key="5">
    <source>
        <dbReference type="ARBA" id="ARBA00023235"/>
    </source>
</evidence>
<proteinExistence type="inferred from homology"/>
<dbReference type="CDD" id="cd09212">
    <property type="entry name" value="PUB"/>
    <property type="match status" value="1"/>
</dbReference>
<dbReference type="SUPFAM" id="SSF100950">
    <property type="entry name" value="NagB/RpiA/CoA transferase-like"/>
    <property type="match status" value="1"/>
</dbReference>
<dbReference type="PANTHER" id="PTHR43748">
    <property type="entry name" value="RIBOSE-5-PHOSPHATE ISOMERASE 3, CHLOROPLASTIC-RELATED"/>
    <property type="match status" value="1"/>
</dbReference>
<comment type="pathway">
    <text evidence="2">Carbohydrate degradation; pentose phosphate pathway; D-ribose 5-phosphate from D-ribulose 5-phosphate (non-oxidative stage): step 1/1.</text>
</comment>
<evidence type="ECO:0000256" key="1">
    <source>
        <dbReference type="ARBA" id="ARBA00001713"/>
    </source>
</evidence>
<gene>
    <name evidence="6" type="ORF">CCMP2556_LOCUS30358</name>
</gene>
<dbReference type="InterPro" id="IPR004788">
    <property type="entry name" value="Ribose5P_isomerase_type_A"/>
</dbReference>
<dbReference type="EMBL" id="CAXAMN010021632">
    <property type="protein sequence ID" value="CAK9061743.1"/>
    <property type="molecule type" value="Genomic_DNA"/>
</dbReference>
<accession>A0ABP0NEA8</accession>
<dbReference type="InterPro" id="IPR037171">
    <property type="entry name" value="NagB/RpiA_transferase-like"/>
</dbReference>
<keyword evidence="5" id="KW-0413">Isomerase</keyword>
<evidence type="ECO:0000256" key="2">
    <source>
        <dbReference type="ARBA" id="ARBA00004988"/>
    </source>
</evidence>
<dbReference type="EC" id="5.3.1.6" evidence="4"/>
<reference evidence="6 7" key="1">
    <citation type="submission" date="2024-02" db="EMBL/GenBank/DDBJ databases">
        <authorList>
            <person name="Chen Y."/>
            <person name="Shah S."/>
            <person name="Dougan E. K."/>
            <person name="Thang M."/>
            <person name="Chan C."/>
        </authorList>
    </citation>
    <scope>NUCLEOTIDE SEQUENCE [LARGE SCALE GENOMIC DNA]</scope>
</reference>
<dbReference type="InterPro" id="IPR036339">
    <property type="entry name" value="PUB-like_dom_sf"/>
</dbReference>
<keyword evidence="7" id="KW-1185">Reference proteome</keyword>
<dbReference type="NCBIfam" id="TIGR00021">
    <property type="entry name" value="rpiA"/>
    <property type="match status" value="1"/>
</dbReference>
<dbReference type="InterPro" id="IPR050262">
    <property type="entry name" value="Ribose-5P_isomerase"/>
</dbReference>
<comment type="catalytic activity">
    <reaction evidence="1">
        <text>aldehydo-D-ribose 5-phosphate = D-ribulose 5-phosphate</text>
        <dbReference type="Rhea" id="RHEA:14657"/>
        <dbReference type="ChEBI" id="CHEBI:58121"/>
        <dbReference type="ChEBI" id="CHEBI:58273"/>
        <dbReference type="EC" id="5.3.1.6"/>
    </reaction>
</comment>
<dbReference type="Gene3D" id="3.40.50.1360">
    <property type="match status" value="1"/>
</dbReference>
<comment type="caution">
    <text evidence="6">The sequence shown here is derived from an EMBL/GenBank/DDBJ whole genome shotgun (WGS) entry which is preliminary data.</text>
</comment>
<organism evidence="6 7">
    <name type="scientific">Durusdinium trenchii</name>
    <dbReference type="NCBI Taxonomy" id="1381693"/>
    <lineage>
        <taxon>Eukaryota</taxon>
        <taxon>Sar</taxon>
        <taxon>Alveolata</taxon>
        <taxon>Dinophyceae</taxon>
        <taxon>Suessiales</taxon>
        <taxon>Symbiodiniaceae</taxon>
        <taxon>Durusdinium</taxon>
    </lineage>
</organism>
<dbReference type="Pfam" id="PF06026">
    <property type="entry name" value="Rib_5-P_isom_A"/>
    <property type="match status" value="1"/>
</dbReference>
<sequence>ASMTLGAGLRGRAVRLLRPGWRACQSEARHVLPASAMAAGLACLALSVNPRRVTGMAVSQDELKKQVGYKAVDDYVKSGMVIGLGTGSTAYFAVERVGEKLRSGELKDIVAVPTSKRTQEQAEKLGIKLATLDTQPKLDVAIDGADSVDSSLNLVKGGGGAHFREKIVEARCGAKEVEGWVEGAATFVDVRGREAFHQGHLFGSWSLHSLLHRDGNAATSTSTSTATGLKSLCDLRRVVIVAEGEPLKDASALKLLGLLRQFARPSQLLLLDDLSRFQQRFPFCLRQGSDSSPLPPCPTELLEPGCAARSGSGAVRVPALYVGPTACLEPNLNDVLRSFEIGAIFQLVEEDEACEARHLRAPKGMKLHTFAMANSGDEAEDEDAMTPQVAKVATASLEAAERIVAQKVPCFVCGPWSALVAAFVVKKMLSSSSEIRSNEELCIFLKDRSPSLRLTRFAQSALNWALPEEHPGSSGLGPAPVSAPAGARARQLRGKLRRRLKEEEAEVVLRTVKVVLEKVLTAPSEERFRRLKSSNPRVCRELLGSPEALQLLKLAGFGSDEVSGDLVLASAVPLGPLQEVLQALRAGD</sequence>
<dbReference type="Proteomes" id="UP001642484">
    <property type="component" value="Unassembled WGS sequence"/>
</dbReference>
<evidence type="ECO:0000313" key="7">
    <source>
        <dbReference type="Proteomes" id="UP001642484"/>
    </source>
</evidence>
<dbReference type="Gene3D" id="1.20.58.2190">
    <property type="match status" value="1"/>
</dbReference>
<dbReference type="PANTHER" id="PTHR43748:SF3">
    <property type="entry name" value="RIBOSE-5-PHOSPHATE ISOMERASE 3, CHLOROPLASTIC-RELATED"/>
    <property type="match status" value="1"/>
</dbReference>
<dbReference type="SUPFAM" id="SSF143503">
    <property type="entry name" value="PUG domain-like"/>
    <property type="match status" value="1"/>
</dbReference>
<evidence type="ECO:0000256" key="4">
    <source>
        <dbReference type="ARBA" id="ARBA00011959"/>
    </source>
</evidence>
<comment type="similarity">
    <text evidence="3">Belongs to the ribose 5-phosphate isomerase family.</text>
</comment>